<accession>A0ABW0S455</accession>
<feature type="signal peptide" evidence="1">
    <location>
        <begin position="1"/>
        <end position="18"/>
    </location>
</feature>
<dbReference type="EMBL" id="JBHSMZ010000024">
    <property type="protein sequence ID" value="MFC5551741.1"/>
    <property type="molecule type" value="Genomic_DNA"/>
</dbReference>
<evidence type="ECO:0000313" key="2">
    <source>
        <dbReference type="EMBL" id="MFC5551741.1"/>
    </source>
</evidence>
<sequence length="197" mass="20295">MKLKSFVLSALIAGAAVASQGAAAQAIERTVPLVTVGDGVGGFNAHFGDTFAASTVGRTFSDIFTFNIGSPFDAAASITSSYLNTPQTKDLLITGFSLYRYDPSAMTMLGTAIAGINETGFGSHPADSWSLSAYDLVNGYYALKVDGQVLGAGGGAFGGDLVVSAVPEPQAWSMLLAGLGLGMVGMMKRRKPVLQKI</sequence>
<dbReference type="InterPro" id="IPR013424">
    <property type="entry name" value="Ice-binding_C"/>
</dbReference>
<evidence type="ECO:0000313" key="3">
    <source>
        <dbReference type="Proteomes" id="UP001596086"/>
    </source>
</evidence>
<gene>
    <name evidence="2" type="ORF">ACFPO9_24750</name>
</gene>
<feature type="chain" id="PRO_5046911015" evidence="1">
    <location>
        <begin position="19"/>
        <end position="197"/>
    </location>
</feature>
<keyword evidence="3" id="KW-1185">Reference proteome</keyword>
<dbReference type="Proteomes" id="UP001596086">
    <property type="component" value="Unassembled WGS sequence"/>
</dbReference>
<proteinExistence type="predicted"/>
<protein>
    <submittedName>
        <fullName evidence="2">FxDxF family PEP-CTERM protein</fullName>
    </submittedName>
</protein>
<comment type="caution">
    <text evidence="2">The sequence shown here is derived from an EMBL/GenBank/DDBJ whole genome shotgun (WGS) entry which is preliminary data.</text>
</comment>
<organism evidence="2 3">
    <name type="scientific">Massilia aerilata</name>
    <dbReference type="NCBI Taxonomy" id="453817"/>
    <lineage>
        <taxon>Bacteria</taxon>
        <taxon>Pseudomonadati</taxon>
        <taxon>Pseudomonadota</taxon>
        <taxon>Betaproteobacteria</taxon>
        <taxon>Burkholderiales</taxon>
        <taxon>Oxalobacteraceae</taxon>
        <taxon>Telluria group</taxon>
        <taxon>Massilia</taxon>
    </lineage>
</organism>
<name>A0ABW0S455_9BURK</name>
<reference evidence="3" key="1">
    <citation type="journal article" date="2019" name="Int. J. Syst. Evol. Microbiol.">
        <title>The Global Catalogue of Microorganisms (GCM) 10K type strain sequencing project: providing services to taxonomists for standard genome sequencing and annotation.</title>
        <authorList>
            <consortium name="The Broad Institute Genomics Platform"/>
            <consortium name="The Broad Institute Genome Sequencing Center for Infectious Disease"/>
            <person name="Wu L."/>
            <person name="Ma J."/>
        </authorList>
    </citation>
    <scope>NUCLEOTIDE SEQUENCE [LARGE SCALE GENOMIC DNA]</scope>
    <source>
        <strain evidence="3">CGMCC 4.5798</strain>
    </source>
</reference>
<evidence type="ECO:0000256" key="1">
    <source>
        <dbReference type="SAM" id="SignalP"/>
    </source>
</evidence>
<dbReference type="NCBIfam" id="NF038126">
    <property type="entry name" value="PEP_CTERM_FxDxF"/>
    <property type="match status" value="1"/>
</dbReference>
<dbReference type="RefSeq" id="WP_379776306.1">
    <property type="nucleotide sequence ID" value="NZ_JBHSMZ010000024.1"/>
</dbReference>
<keyword evidence="1" id="KW-0732">Signal</keyword>
<dbReference type="NCBIfam" id="TIGR02595">
    <property type="entry name" value="PEP_CTERM"/>
    <property type="match status" value="1"/>
</dbReference>